<dbReference type="AlphaFoldDB" id="B6IIT3"/>
<dbReference type="CTD" id="68917338"/>
<dbReference type="Proteomes" id="UP000008549">
    <property type="component" value="Unassembled WGS sequence"/>
</dbReference>
<dbReference type="InParanoid" id="B6IIT3"/>
<keyword evidence="2" id="KW-1185">Reference proteome</keyword>
<dbReference type="GeneID" id="68917338"/>
<accession>B6IIT3</accession>
<evidence type="ECO:0000313" key="2">
    <source>
        <dbReference type="Proteomes" id="UP000008549"/>
    </source>
</evidence>
<sequence length="27" mass="3272">MLFSAFFFSENSCTFFFCSWICAKLFF</sequence>
<proteinExistence type="predicted"/>
<gene>
    <name evidence="1" type="ORF">CBG25856</name>
    <name evidence="1" type="ORF">CBG_25856</name>
</gene>
<dbReference type="RefSeq" id="XP_045099374.1">
    <property type="nucleotide sequence ID" value="XM_045243825.1"/>
</dbReference>
<name>B6IIT3_CAEBR</name>
<dbReference type="HOGENOM" id="CLU_3415350_0_0_1"/>
<dbReference type="KEGG" id="cbr:CBG_25856"/>
<reference evidence="1 2" key="2">
    <citation type="journal article" date="2011" name="PLoS Genet.">
        <title>Caenorhabditis briggsae recombinant inbred line genotypes reveal inter-strain incompatibility and the evolution of recombination.</title>
        <authorList>
            <person name="Ross J.A."/>
            <person name="Koboldt D.C."/>
            <person name="Staisch J.E."/>
            <person name="Chamberlin H.M."/>
            <person name="Gupta B.P."/>
            <person name="Miller R.D."/>
            <person name="Baird S.E."/>
            <person name="Haag E.S."/>
        </authorList>
    </citation>
    <scope>NUCLEOTIDE SEQUENCE [LARGE SCALE GENOMIC DNA]</scope>
    <source>
        <strain evidence="1 2">AF16</strain>
    </source>
</reference>
<reference evidence="1 2" key="1">
    <citation type="journal article" date="2003" name="PLoS Biol.">
        <title>The genome sequence of Caenorhabditis briggsae: a platform for comparative genomics.</title>
        <authorList>
            <person name="Stein L.D."/>
            <person name="Bao Z."/>
            <person name="Blasiar D."/>
            <person name="Blumenthal T."/>
            <person name="Brent M.R."/>
            <person name="Chen N."/>
            <person name="Chinwalla A."/>
            <person name="Clarke L."/>
            <person name="Clee C."/>
            <person name="Coghlan A."/>
            <person name="Coulson A."/>
            <person name="D'Eustachio P."/>
            <person name="Fitch D.H."/>
            <person name="Fulton L.A."/>
            <person name="Fulton R.E."/>
            <person name="Griffiths-Jones S."/>
            <person name="Harris T.W."/>
            <person name="Hillier L.W."/>
            <person name="Kamath R."/>
            <person name="Kuwabara P.E."/>
            <person name="Mardis E.R."/>
            <person name="Marra M.A."/>
            <person name="Miner T.L."/>
            <person name="Minx P."/>
            <person name="Mullikin J.C."/>
            <person name="Plumb R.W."/>
            <person name="Rogers J."/>
            <person name="Schein J.E."/>
            <person name="Sohrmann M."/>
            <person name="Spieth J."/>
            <person name="Stajich J.E."/>
            <person name="Wei C."/>
            <person name="Willey D."/>
            <person name="Wilson R.K."/>
            <person name="Durbin R."/>
            <person name="Waterston R.H."/>
        </authorList>
    </citation>
    <scope>NUCLEOTIDE SEQUENCE [LARGE SCALE GENOMIC DNA]</scope>
    <source>
        <strain evidence="1 2">AF16</strain>
    </source>
</reference>
<protein>
    <submittedName>
        <fullName evidence="1">Protein CBG25856</fullName>
    </submittedName>
</protein>
<organism evidence="1 2">
    <name type="scientific">Caenorhabditis briggsae</name>
    <dbReference type="NCBI Taxonomy" id="6238"/>
    <lineage>
        <taxon>Eukaryota</taxon>
        <taxon>Metazoa</taxon>
        <taxon>Ecdysozoa</taxon>
        <taxon>Nematoda</taxon>
        <taxon>Chromadorea</taxon>
        <taxon>Rhabditida</taxon>
        <taxon>Rhabditina</taxon>
        <taxon>Rhabditomorpha</taxon>
        <taxon>Rhabditoidea</taxon>
        <taxon>Rhabditidae</taxon>
        <taxon>Peloderinae</taxon>
        <taxon>Caenorhabditis</taxon>
    </lineage>
</organism>
<evidence type="ECO:0000313" key="1">
    <source>
        <dbReference type="EMBL" id="CAR99813.1"/>
    </source>
</evidence>
<dbReference type="EMBL" id="HE601226">
    <property type="protein sequence ID" value="CAR99813.1"/>
    <property type="molecule type" value="Genomic_DNA"/>
</dbReference>